<dbReference type="RefSeq" id="WP_301219109.1">
    <property type="nucleotide sequence ID" value="NZ_JAROCB010000003.1"/>
</dbReference>
<reference evidence="1" key="1">
    <citation type="submission" date="2023-03" db="EMBL/GenBank/DDBJ databases">
        <title>MT1 and MT2 Draft Genomes of Novel Species.</title>
        <authorList>
            <person name="Venkateswaran K."/>
        </authorList>
    </citation>
    <scope>NUCLEOTIDE SEQUENCE</scope>
    <source>
        <strain evidence="1">F6_8S_P_1A</strain>
    </source>
</reference>
<dbReference type="Proteomes" id="UP001174210">
    <property type="component" value="Unassembled WGS sequence"/>
</dbReference>
<organism evidence="1 2">
    <name type="scientific">Leifsonia virtsii</name>
    <dbReference type="NCBI Taxonomy" id="3035915"/>
    <lineage>
        <taxon>Bacteria</taxon>
        <taxon>Bacillati</taxon>
        <taxon>Actinomycetota</taxon>
        <taxon>Actinomycetes</taxon>
        <taxon>Micrococcales</taxon>
        <taxon>Microbacteriaceae</taxon>
        <taxon>Leifsonia</taxon>
    </lineage>
</organism>
<gene>
    <name evidence="1" type="ORF">P5G59_11770</name>
</gene>
<dbReference type="EMBL" id="JAROCB010000003">
    <property type="protein sequence ID" value="MDN4597821.1"/>
    <property type="molecule type" value="Genomic_DNA"/>
</dbReference>
<evidence type="ECO:0000313" key="1">
    <source>
        <dbReference type="EMBL" id="MDN4597821.1"/>
    </source>
</evidence>
<name>A0ABT8IYC4_9MICO</name>
<keyword evidence="2" id="KW-1185">Reference proteome</keyword>
<protein>
    <submittedName>
        <fullName evidence="1">TetR family transcriptional regulator</fullName>
    </submittedName>
</protein>
<accession>A0ABT8IYC4</accession>
<comment type="caution">
    <text evidence="1">The sequence shown here is derived from an EMBL/GenBank/DDBJ whole genome shotgun (WGS) entry which is preliminary data.</text>
</comment>
<evidence type="ECO:0000313" key="2">
    <source>
        <dbReference type="Proteomes" id="UP001174210"/>
    </source>
</evidence>
<proteinExistence type="predicted"/>
<sequence length="90" mass="10072">MTMTPDFRTPVEDFARETGLRGRPPIVSGYIVHALGRDFRVTDEMARIFLNQVERVASTDASALVVLRHEHGVELLLVTDDNSFSIRTAS</sequence>